<comment type="subcellular location">
    <subcellularLocation>
        <location evidence="1">Cell membrane</location>
        <topology evidence="1">Multi-pass membrane protein</topology>
    </subcellularLocation>
</comment>
<dbReference type="EMBL" id="ANIE01000006">
    <property type="protein sequence ID" value="KEF31007.1"/>
    <property type="molecule type" value="Genomic_DNA"/>
</dbReference>
<evidence type="ECO:0000313" key="8">
    <source>
        <dbReference type="Proteomes" id="UP000035057"/>
    </source>
</evidence>
<keyword evidence="8" id="KW-1185">Reference proteome</keyword>
<evidence type="ECO:0000256" key="5">
    <source>
        <dbReference type="ARBA" id="ARBA00023136"/>
    </source>
</evidence>
<keyword evidence="2" id="KW-1003">Cell membrane</keyword>
<evidence type="ECO:0000256" key="4">
    <source>
        <dbReference type="ARBA" id="ARBA00022989"/>
    </source>
</evidence>
<keyword evidence="5 6" id="KW-0472">Membrane</keyword>
<feature type="transmembrane region" description="Helical" evidence="6">
    <location>
        <begin position="116"/>
        <end position="136"/>
    </location>
</feature>
<dbReference type="PATRIC" id="fig|1137280.3.peg.1975"/>
<evidence type="ECO:0000256" key="6">
    <source>
        <dbReference type="SAM" id="Phobius"/>
    </source>
</evidence>
<sequence>MSDTQKEEGVSSARADSRRHELHQELPVDFPDPFFRGLHRIIRFAIRILAVLMVAVILWGVGDVVYIIYDRLVTPPLMLLGINDIFYTFGAFMAVLIAVEIFINIRLYLGTNVFPVQLVVATALMAIARKVIVLDFDELTPMYLIGIAATTLALGVTYWLLRQGQQYDRWDD</sequence>
<protein>
    <recommendedName>
        <fullName evidence="9">Phosphate-starvation-inducible E</fullName>
    </recommendedName>
</protein>
<evidence type="ECO:0000256" key="1">
    <source>
        <dbReference type="ARBA" id="ARBA00004651"/>
    </source>
</evidence>
<proteinExistence type="predicted"/>
<dbReference type="Proteomes" id="UP000035057">
    <property type="component" value="Unassembled WGS sequence"/>
</dbReference>
<dbReference type="GO" id="GO:0005886">
    <property type="term" value="C:plasma membrane"/>
    <property type="evidence" value="ECO:0007669"/>
    <property type="project" value="UniProtKB-SubCell"/>
</dbReference>
<evidence type="ECO:0000256" key="3">
    <source>
        <dbReference type="ARBA" id="ARBA00022692"/>
    </source>
</evidence>
<organism evidence="7 8">
    <name type="scientific">Marinobacter nitratireducens</name>
    <dbReference type="NCBI Taxonomy" id="1137280"/>
    <lineage>
        <taxon>Bacteria</taxon>
        <taxon>Pseudomonadati</taxon>
        <taxon>Pseudomonadota</taxon>
        <taxon>Gammaproteobacteria</taxon>
        <taxon>Pseudomonadales</taxon>
        <taxon>Marinobacteraceae</taxon>
        <taxon>Marinobacter</taxon>
    </lineage>
</organism>
<evidence type="ECO:0008006" key="9">
    <source>
        <dbReference type="Google" id="ProtNLM"/>
    </source>
</evidence>
<keyword evidence="4 6" id="KW-1133">Transmembrane helix</keyword>
<evidence type="ECO:0000313" key="7">
    <source>
        <dbReference type="EMBL" id="KEF31007.1"/>
    </source>
</evidence>
<accession>A0A072N1B5</accession>
<dbReference type="AlphaFoldDB" id="A0A072N1B5"/>
<keyword evidence="3 6" id="KW-0812">Transmembrane</keyword>
<feature type="transmembrane region" description="Helical" evidence="6">
    <location>
        <begin position="44"/>
        <end position="69"/>
    </location>
</feature>
<feature type="transmembrane region" description="Helical" evidence="6">
    <location>
        <begin position="142"/>
        <end position="161"/>
    </location>
</feature>
<dbReference type="Pfam" id="PF06146">
    <property type="entry name" value="PsiE"/>
    <property type="match status" value="1"/>
</dbReference>
<comment type="caution">
    <text evidence="7">The sequence shown here is derived from an EMBL/GenBank/DDBJ whole genome shotgun (WGS) entry which is preliminary data.</text>
</comment>
<dbReference type="OrthoDB" id="598027at2"/>
<evidence type="ECO:0000256" key="2">
    <source>
        <dbReference type="ARBA" id="ARBA00022475"/>
    </source>
</evidence>
<dbReference type="RefSeq" id="WP_051669057.1">
    <property type="nucleotide sequence ID" value="NZ_ANIE01000006.1"/>
</dbReference>
<dbReference type="InterPro" id="IPR020948">
    <property type="entry name" value="P_starv_induced_PsiE-like"/>
</dbReference>
<gene>
    <name evidence="7" type="ORF">D777_02160</name>
</gene>
<name>A0A072N1B5_9GAMM</name>
<feature type="transmembrane region" description="Helical" evidence="6">
    <location>
        <begin position="89"/>
        <end position="109"/>
    </location>
</feature>
<reference evidence="7 8" key="1">
    <citation type="submission" date="2012-12" db="EMBL/GenBank/DDBJ databases">
        <title>Genome assembly of Marinobacter sp. AK21.</title>
        <authorList>
            <person name="Khatri I."/>
            <person name="Kumar R."/>
            <person name="Vaidya B."/>
            <person name="Subramanian S."/>
            <person name="Pinnaka A."/>
        </authorList>
    </citation>
    <scope>NUCLEOTIDE SEQUENCE [LARGE SCALE GENOMIC DNA]</scope>
    <source>
        <strain evidence="7 8">AK21</strain>
    </source>
</reference>
<dbReference type="STRING" id="1137280.D777_02160"/>